<dbReference type="AlphaFoldDB" id="A0A1M4WNS1"/>
<keyword evidence="2" id="KW-1185">Reference proteome</keyword>
<gene>
    <name evidence="1" type="ORF">SAMN02745784_01953</name>
</gene>
<proteinExistence type="predicted"/>
<dbReference type="STRING" id="1123404.SAMN02745784_01953"/>
<dbReference type="GeneID" id="90993886"/>
<dbReference type="RefSeq" id="WP_084725340.1">
    <property type="nucleotide sequence ID" value="NZ_FQTY01000007.1"/>
</dbReference>
<reference evidence="2" key="1">
    <citation type="submission" date="2016-11" db="EMBL/GenBank/DDBJ databases">
        <authorList>
            <person name="Varghese N."/>
            <person name="Submissions S."/>
        </authorList>
    </citation>
    <scope>NUCLEOTIDE SEQUENCE [LARGE SCALE GENOMIC DNA]</scope>
    <source>
        <strain evidence="2">DSM 18095</strain>
    </source>
</reference>
<sequence length="51" mass="6080">MTVKIITDSTSYIPEHIRKELDIRVLSLYVSFPDESIKETDIRNEWYFSLS</sequence>
<dbReference type="EMBL" id="FQTY01000007">
    <property type="protein sequence ID" value="SHE82886.1"/>
    <property type="molecule type" value="Genomic_DNA"/>
</dbReference>
<dbReference type="Pfam" id="PF02645">
    <property type="entry name" value="DegV"/>
    <property type="match status" value="1"/>
</dbReference>
<evidence type="ECO:0000313" key="1">
    <source>
        <dbReference type="EMBL" id="SHE82886.1"/>
    </source>
</evidence>
<dbReference type="Proteomes" id="UP000184114">
    <property type="component" value="Unassembled WGS sequence"/>
</dbReference>
<accession>A0A1M4WNS1</accession>
<evidence type="ECO:0000313" key="2">
    <source>
        <dbReference type="Proteomes" id="UP000184114"/>
    </source>
</evidence>
<name>A0A1M4WNS1_9FIRM</name>
<organism evidence="1 2">
    <name type="scientific">Tissierella praeacuta DSM 18095</name>
    <dbReference type="NCBI Taxonomy" id="1123404"/>
    <lineage>
        <taxon>Bacteria</taxon>
        <taxon>Bacillati</taxon>
        <taxon>Bacillota</taxon>
        <taxon>Tissierellia</taxon>
        <taxon>Tissierellales</taxon>
        <taxon>Tissierellaceae</taxon>
        <taxon>Tissierella</taxon>
    </lineage>
</organism>
<dbReference type="PROSITE" id="PS51482">
    <property type="entry name" value="DEGV"/>
    <property type="match status" value="1"/>
</dbReference>
<dbReference type="Gene3D" id="3.40.50.10170">
    <property type="match status" value="1"/>
</dbReference>
<dbReference type="SUPFAM" id="SSF82549">
    <property type="entry name" value="DAK1/DegV-like"/>
    <property type="match status" value="1"/>
</dbReference>
<protein>
    <submittedName>
        <fullName evidence="1">Uncharacterized protein, DegV family COG1307</fullName>
    </submittedName>
</protein>
<dbReference type="InterPro" id="IPR003797">
    <property type="entry name" value="DegV"/>
</dbReference>